<proteinExistence type="predicted"/>
<dbReference type="EMBL" id="CM001436">
    <property type="protein sequence ID" value="EHQ35117.1"/>
    <property type="molecule type" value="Genomic_DNA"/>
</dbReference>
<dbReference type="PANTHER" id="PTHR43428">
    <property type="entry name" value="ARSENATE REDUCTASE"/>
    <property type="match status" value="1"/>
</dbReference>
<feature type="compositionally biased region" description="Low complexity" evidence="2">
    <location>
        <begin position="141"/>
        <end position="153"/>
    </location>
</feature>
<protein>
    <submittedName>
        <fullName evidence="4">Protein tyrosine phosphatase</fullName>
    </submittedName>
</protein>
<dbReference type="PANTHER" id="PTHR43428:SF1">
    <property type="entry name" value="ARSENATE REDUCTASE"/>
    <property type="match status" value="1"/>
</dbReference>
<dbReference type="AlphaFoldDB" id="H1YZ93"/>
<evidence type="ECO:0000256" key="1">
    <source>
        <dbReference type="ARBA" id="ARBA00022849"/>
    </source>
</evidence>
<keyword evidence="5" id="KW-1185">Reference proteome</keyword>
<evidence type="ECO:0000313" key="4">
    <source>
        <dbReference type="EMBL" id="EHQ35117.1"/>
    </source>
</evidence>
<evidence type="ECO:0000313" key="5">
    <source>
        <dbReference type="Proteomes" id="UP000005741"/>
    </source>
</evidence>
<dbReference type="InterPro" id="IPR036196">
    <property type="entry name" value="Ptyr_pPase_sf"/>
</dbReference>
<dbReference type="InParanoid" id="H1YZ93"/>
<name>H1YZ93_9EURY</name>
<feature type="domain" description="Phosphotyrosine protein phosphatase I" evidence="3">
    <location>
        <begin position="3"/>
        <end position="136"/>
    </location>
</feature>
<dbReference type="STRING" id="937775.Metlim_0995"/>
<sequence length="286" mass="31971">MKRKVLFICNHNAGRSQMAQGLLNHYSGDKYEAFSAGLNPTESVNPHTIEVLKEIGIDISGKTPLHVSEYRDVKFDEIVIACDYDPDNHELPATERITEKKFPDPYLFSGSDEDILKSFREVRDEIMEWTDKEFTGDNEMNNKNSDNGNANNNIYKSNFPDDNECRPVTVTVFVSGDPSGPPLRCPDTGRSLSEVIKDTDIIMKKQGFVIRYEERPESENTTESLLLIGGRPIEDLVPLPDPSKYCGMACADCGGKPAGTTCSRIYEYIPESVLRLAVKKAADSMD</sequence>
<dbReference type="RefSeq" id="WP_004076848.1">
    <property type="nucleotide sequence ID" value="NZ_CM001436.1"/>
</dbReference>
<dbReference type="GO" id="GO:0046685">
    <property type="term" value="P:response to arsenic-containing substance"/>
    <property type="evidence" value="ECO:0007669"/>
    <property type="project" value="UniProtKB-KW"/>
</dbReference>
<gene>
    <name evidence="4" type="ORF">Metlim_0995</name>
</gene>
<dbReference type="CDD" id="cd16345">
    <property type="entry name" value="LMWP_ArsC"/>
    <property type="match status" value="1"/>
</dbReference>
<accession>H1YZ93</accession>
<dbReference type="HOGENOM" id="CLU_971856_0_0_2"/>
<organism evidence="4 5">
    <name type="scientific">Methanoplanus limicola DSM 2279</name>
    <dbReference type="NCBI Taxonomy" id="937775"/>
    <lineage>
        <taxon>Archaea</taxon>
        <taxon>Methanobacteriati</taxon>
        <taxon>Methanobacteriota</taxon>
        <taxon>Stenosarchaea group</taxon>
        <taxon>Methanomicrobia</taxon>
        <taxon>Methanomicrobiales</taxon>
        <taxon>Methanomicrobiaceae</taxon>
        <taxon>Methanoplanus</taxon>
    </lineage>
</organism>
<dbReference type="SUPFAM" id="SSF52788">
    <property type="entry name" value="Phosphotyrosine protein phosphatases I"/>
    <property type="match status" value="1"/>
</dbReference>
<feature type="region of interest" description="Disordered" evidence="2">
    <location>
        <begin position="135"/>
        <end position="157"/>
    </location>
</feature>
<dbReference type="Gene3D" id="3.40.50.2300">
    <property type="match status" value="1"/>
</dbReference>
<dbReference type="Proteomes" id="UP000005741">
    <property type="component" value="Chromosome"/>
</dbReference>
<evidence type="ECO:0000259" key="3">
    <source>
        <dbReference type="SMART" id="SM00226"/>
    </source>
</evidence>
<dbReference type="SMART" id="SM00226">
    <property type="entry name" value="LMWPc"/>
    <property type="match status" value="1"/>
</dbReference>
<evidence type="ECO:0000256" key="2">
    <source>
        <dbReference type="SAM" id="MobiDB-lite"/>
    </source>
</evidence>
<dbReference type="InterPro" id="IPR023485">
    <property type="entry name" value="Ptyr_pPase"/>
</dbReference>
<reference evidence="4 5" key="1">
    <citation type="submission" date="2011-10" db="EMBL/GenBank/DDBJ databases">
        <title>The Improved High-Quality Draft genome of Methanoplanus limicola DSM 2279.</title>
        <authorList>
            <consortium name="US DOE Joint Genome Institute (JGI-PGF)"/>
            <person name="Lucas S."/>
            <person name="Copeland A."/>
            <person name="Lapidus A."/>
            <person name="Glavina del Rio T."/>
            <person name="Dalin E."/>
            <person name="Tice H."/>
            <person name="Bruce D."/>
            <person name="Goodwin L."/>
            <person name="Pitluck S."/>
            <person name="Peters L."/>
            <person name="Mikhailova N."/>
            <person name="Lu M."/>
            <person name="Kyrpides N."/>
            <person name="Mavromatis K."/>
            <person name="Ivanova N."/>
            <person name="Markowitz V."/>
            <person name="Cheng J.-F."/>
            <person name="Hugenholtz P."/>
            <person name="Woyke T."/>
            <person name="Wu D."/>
            <person name="Wirth R."/>
            <person name="Brambilla E.-M."/>
            <person name="Klenk H.-P."/>
            <person name="Eisen J.A."/>
        </authorList>
    </citation>
    <scope>NUCLEOTIDE SEQUENCE [LARGE SCALE GENOMIC DNA]</scope>
    <source>
        <strain evidence="4 5">DSM 2279</strain>
    </source>
</reference>
<keyword evidence="1" id="KW-0059">Arsenical resistance</keyword>
<dbReference type="OrthoDB" id="295776at2157"/>
<dbReference type="Pfam" id="PF01451">
    <property type="entry name" value="LMWPc"/>
    <property type="match status" value="1"/>
</dbReference>